<dbReference type="OrthoDB" id="88903at2"/>
<dbReference type="Gene3D" id="3.40.50.300">
    <property type="entry name" value="P-loop containing nucleotide triphosphate hydrolases"/>
    <property type="match status" value="1"/>
</dbReference>
<evidence type="ECO:0000313" key="3">
    <source>
        <dbReference type="Proteomes" id="UP000283295"/>
    </source>
</evidence>
<organism evidence="2 3">
    <name type="scientific">Coprococcus eutactus</name>
    <dbReference type="NCBI Taxonomy" id="33043"/>
    <lineage>
        <taxon>Bacteria</taxon>
        <taxon>Bacillati</taxon>
        <taxon>Bacillota</taxon>
        <taxon>Clostridia</taxon>
        <taxon>Lachnospirales</taxon>
        <taxon>Lachnospiraceae</taxon>
        <taxon>Coprococcus</taxon>
    </lineage>
</organism>
<gene>
    <name evidence="2" type="ORF">DWX94_12750</name>
</gene>
<dbReference type="AlphaFoldDB" id="A0A3R5WIA5"/>
<comment type="caution">
    <text evidence="2">The sequence shown here is derived from an EMBL/GenBank/DDBJ whole genome shotgun (WGS) entry which is preliminary data.</text>
</comment>
<dbReference type="InterPro" id="IPR011646">
    <property type="entry name" value="KAP_P-loop"/>
</dbReference>
<accession>A0A3R5WIA5</accession>
<dbReference type="EMBL" id="QRVK01000050">
    <property type="protein sequence ID" value="RGS36869.1"/>
    <property type="molecule type" value="Genomic_DNA"/>
</dbReference>
<dbReference type="InterPro" id="IPR027417">
    <property type="entry name" value="P-loop_NTPase"/>
</dbReference>
<evidence type="ECO:0000313" key="2">
    <source>
        <dbReference type="EMBL" id="RGS36869.1"/>
    </source>
</evidence>
<proteinExistence type="predicted"/>
<dbReference type="Pfam" id="PF07693">
    <property type="entry name" value="KAP_NTPase"/>
    <property type="match status" value="1"/>
</dbReference>
<name>A0A3R5WIA5_9FIRM</name>
<protein>
    <recommendedName>
        <fullName evidence="1">KAP NTPase domain-containing protein</fullName>
    </recommendedName>
</protein>
<dbReference type="Proteomes" id="UP000283295">
    <property type="component" value="Unassembled WGS sequence"/>
</dbReference>
<dbReference type="SUPFAM" id="SSF52540">
    <property type="entry name" value="P-loop containing nucleoside triphosphate hydrolases"/>
    <property type="match status" value="1"/>
</dbReference>
<feature type="domain" description="KAP NTPase" evidence="1">
    <location>
        <begin position="27"/>
        <end position="266"/>
    </location>
</feature>
<evidence type="ECO:0000259" key="1">
    <source>
        <dbReference type="Pfam" id="PF07693"/>
    </source>
</evidence>
<sequence>MGDKSVVDVLGRDSIIHGLKDVIFMLSENREGKVFALDGKWGYGKSYILDILEKDLLVEQSEQTGSSRYYVFNYNCWKYDYYDEPAIAIVSAMLESINRQLDAQIQGVLKDSWKCAKTIIGNVAGEFVEKNIGVNPVEIYKDIKENGDSRKASTYEFDSMFAFKKTLDDTREQIQKLASEQTVVLIVDELDRCMPQYAIKVLERLHHIFDNLDNVVVLLAIDSSQLEHSVREIYGEDVDTDRYLKKFINFSIALDKGQIQDTFSEKYSFYFDRFDHTDEAIEMIKEVISLCNLDIRNLEKIIEKIDLIHRIVCSETVNSAVCVFEVMWTVLRFKIIEADNVEENNGLKLRNYLSLYWICNLSKVGYSNIDRCLSNSIVNYLKESYNIATKNTITITNNDMYNGVINTIRGLTWYLLDQVCSEHKHLIYSGAADTEVLVKVCKEFCEKALVLW</sequence>
<reference evidence="2 3" key="1">
    <citation type="submission" date="2018-08" db="EMBL/GenBank/DDBJ databases">
        <title>A genome reference for cultivated species of the human gut microbiota.</title>
        <authorList>
            <person name="Zou Y."/>
            <person name="Xue W."/>
            <person name="Luo G."/>
        </authorList>
    </citation>
    <scope>NUCLEOTIDE SEQUENCE [LARGE SCALE GENOMIC DNA]</scope>
    <source>
        <strain evidence="2 3">AF22-21</strain>
    </source>
</reference>